<dbReference type="KEGG" id="ccp:CHC_T00007052001"/>
<dbReference type="GeneID" id="17318693"/>
<evidence type="ECO:0000313" key="2">
    <source>
        <dbReference type="Proteomes" id="UP000012073"/>
    </source>
</evidence>
<reference evidence="2" key="1">
    <citation type="journal article" date="2013" name="Proc. Natl. Acad. Sci. U.S.A.">
        <title>Genome structure and metabolic features in the red seaweed Chondrus crispus shed light on evolution of the Archaeplastida.</title>
        <authorList>
            <person name="Collen J."/>
            <person name="Porcel B."/>
            <person name="Carre W."/>
            <person name="Ball S.G."/>
            <person name="Chaparro C."/>
            <person name="Tonon T."/>
            <person name="Barbeyron T."/>
            <person name="Michel G."/>
            <person name="Noel B."/>
            <person name="Valentin K."/>
            <person name="Elias M."/>
            <person name="Artiguenave F."/>
            <person name="Arun A."/>
            <person name="Aury J.M."/>
            <person name="Barbosa-Neto J.F."/>
            <person name="Bothwell J.H."/>
            <person name="Bouget F.Y."/>
            <person name="Brillet L."/>
            <person name="Cabello-Hurtado F."/>
            <person name="Capella-Gutierrez S."/>
            <person name="Charrier B."/>
            <person name="Cladiere L."/>
            <person name="Cock J.M."/>
            <person name="Coelho S.M."/>
            <person name="Colleoni C."/>
            <person name="Czjzek M."/>
            <person name="Da Silva C."/>
            <person name="Delage L."/>
            <person name="Denoeud F."/>
            <person name="Deschamps P."/>
            <person name="Dittami S.M."/>
            <person name="Gabaldon T."/>
            <person name="Gachon C.M."/>
            <person name="Groisillier A."/>
            <person name="Herve C."/>
            <person name="Jabbari K."/>
            <person name="Katinka M."/>
            <person name="Kloareg B."/>
            <person name="Kowalczyk N."/>
            <person name="Labadie K."/>
            <person name="Leblanc C."/>
            <person name="Lopez P.J."/>
            <person name="McLachlan D.H."/>
            <person name="Meslet-Cladiere L."/>
            <person name="Moustafa A."/>
            <person name="Nehr Z."/>
            <person name="Nyvall Collen P."/>
            <person name="Panaud O."/>
            <person name="Partensky F."/>
            <person name="Poulain J."/>
            <person name="Rensing S.A."/>
            <person name="Rousvoal S."/>
            <person name="Samson G."/>
            <person name="Symeonidi A."/>
            <person name="Weissenbach J."/>
            <person name="Zambounis A."/>
            <person name="Wincker P."/>
            <person name="Boyen C."/>
        </authorList>
    </citation>
    <scope>NUCLEOTIDE SEQUENCE [LARGE SCALE GENOMIC DNA]</scope>
    <source>
        <strain evidence="2">cv. Stackhouse</strain>
    </source>
</reference>
<dbReference type="Proteomes" id="UP000012073">
    <property type="component" value="Unassembled WGS sequence"/>
</dbReference>
<organism evidence="1 2">
    <name type="scientific">Chondrus crispus</name>
    <name type="common">Carrageen Irish moss</name>
    <name type="synonym">Polymorpha crispa</name>
    <dbReference type="NCBI Taxonomy" id="2769"/>
    <lineage>
        <taxon>Eukaryota</taxon>
        <taxon>Rhodophyta</taxon>
        <taxon>Florideophyceae</taxon>
        <taxon>Rhodymeniophycidae</taxon>
        <taxon>Gigartinales</taxon>
        <taxon>Gigartinaceae</taxon>
        <taxon>Chondrus</taxon>
    </lineage>
</organism>
<accession>R7QT40</accession>
<evidence type="ECO:0000313" key="1">
    <source>
        <dbReference type="EMBL" id="CDF40681.1"/>
    </source>
</evidence>
<protein>
    <submittedName>
        <fullName evidence="1">Uncharacterized protein</fullName>
    </submittedName>
</protein>
<name>R7QT40_CHOCR</name>
<keyword evidence="2" id="KW-1185">Reference proteome</keyword>
<dbReference type="Gramene" id="CDF40681">
    <property type="protein sequence ID" value="CDF40681"/>
    <property type="gene ID" value="CHC_T00007052001"/>
</dbReference>
<proteinExistence type="predicted"/>
<dbReference type="AlphaFoldDB" id="R7QT40"/>
<dbReference type="EMBL" id="HG002227">
    <property type="protein sequence ID" value="CDF40681.1"/>
    <property type="molecule type" value="Genomic_DNA"/>
</dbReference>
<gene>
    <name evidence="1" type="ORF">CHC_T00007052001</name>
</gene>
<dbReference type="RefSeq" id="XP_005710975.1">
    <property type="nucleotide sequence ID" value="XM_005710918.1"/>
</dbReference>
<sequence>MCTFIHQQGQPTKCLERVVETNCFAEKMFCPACVGSLSGNSALIQDTQSQHCALIRADLDKLLI</sequence>